<evidence type="ECO:0000256" key="4">
    <source>
        <dbReference type="ARBA" id="ARBA00022824"/>
    </source>
</evidence>
<comment type="similarity">
    <text evidence="2">Belongs to the SPCS3 family.</text>
</comment>
<evidence type="ECO:0000256" key="8">
    <source>
        <dbReference type="ARBA" id="ARBA00029556"/>
    </source>
</evidence>
<dbReference type="PANTHER" id="PTHR12804:SF0">
    <property type="entry name" value="SIGNAL PEPTIDASE COMPLEX SUBUNIT 3"/>
    <property type="match status" value="1"/>
</dbReference>
<gene>
    <name evidence="9" type="ORF">ABB37_08832</name>
</gene>
<keyword evidence="3" id="KW-0812">Transmembrane</keyword>
<keyword evidence="5" id="KW-0735">Signal-anchor</keyword>
<accession>A0A0M9FSH0</accession>
<dbReference type="EMBL" id="LGTL01000026">
    <property type="protein sequence ID" value="KPA75170.1"/>
    <property type="molecule type" value="Genomic_DNA"/>
</dbReference>
<dbReference type="AlphaFoldDB" id="A0A0M9FSH0"/>
<dbReference type="InterPro" id="IPR007653">
    <property type="entry name" value="SPC3"/>
</dbReference>
<keyword evidence="4" id="KW-0256">Endoplasmic reticulum</keyword>
<evidence type="ECO:0000256" key="2">
    <source>
        <dbReference type="ARBA" id="ARBA00009289"/>
    </source>
</evidence>
<name>A0A0M9FSH0_LEPPY</name>
<reference evidence="9 10" key="1">
    <citation type="submission" date="2015-07" db="EMBL/GenBank/DDBJ databases">
        <title>High-quality genome of monoxenous trypanosomatid Leptomonas pyrrhocoris.</title>
        <authorList>
            <person name="Flegontov P."/>
            <person name="Butenko A."/>
            <person name="Firsov S."/>
            <person name="Vlcek C."/>
            <person name="Logacheva M.D."/>
            <person name="Field M."/>
            <person name="Filatov D."/>
            <person name="Flegontova O."/>
            <person name="Gerasimov E."/>
            <person name="Jackson A.P."/>
            <person name="Kelly S."/>
            <person name="Opperdoes F."/>
            <person name="O'Reilly A."/>
            <person name="Votypka J."/>
            <person name="Yurchenko V."/>
            <person name="Lukes J."/>
        </authorList>
    </citation>
    <scope>NUCLEOTIDE SEQUENCE [LARGE SCALE GENOMIC DNA]</scope>
    <source>
        <strain evidence="9">H10</strain>
    </source>
</reference>
<sequence length="322" mass="36327">MHSMRQRGCNIVASAVSAFFVMAFLTAGTTILRDLLLRPHPVVRDVRVSGTSPLYEVRTQVLLSPKLPDAALYYLPRASSPEKVALPSNIQVVDLADHEGDKEEDRKRKLWQRQHLPAGYHVAVRTTHRIVLYMSGSIDFSPLWDWNTKSIYISFVARFQSPSTAQNDVVFLDAVMRPVSPPASMARLAALRRREREAKRLLDHSINAGTVAPSVAVEPLMTEAERQQLAAYEETLRSREHDHSSLYVDHVDRVLFLNESFKYFVDAFDDVSLPGSVVEVVLRYQVMSYSGWAPVREEVLGHKVRAHMPTAVIPFSPQGRPV</sequence>
<evidence type="ECO:0000256" key="6">
    <source>
        <dbReference type="ARBA" id="ARBA00022989"/>
    </source>
</evidence>
<keyword evidence="7" id="KW-0472">Membrane</keyword>
<keyword evidence="10" id="KW-1185">Reference proteome</keyword>
<protein>
    <recommendedName>
        <fullName evidence="8">Signal peptidase complex subunit 3</fullName>
    </recommendedName>
</protein>
<dbReference type="PANTHER" id="PTHR12804">
    <property type="entry name" value="MICROSOMAL SIGNAL PEPTIDASE 23 KD SUBUNIT SPC22/23"/>
    <property type="match status" value="1"/>
</dbReference>
<evidence type="ECO:0000313" key="9">
    <source>
        <dbReference type="EMBL" id="KPA75170.1"/>
    </source>
</evidence>
<dbReference type="VEuPathDB" id="TriTrypDB:LpyrH10_26_1270"/>
<comment type="caution">
    <text evidence="9">The sequence shown here is derived from an EMBL/GenBank/DDBJ whole genome shotgun (WGS) entry which is preliminary data.</text>
</comment>
<dbReference type="Proteomes" id="UP000037923">
    <property type="component" value="Unassembled WGS sequence"/>
</dbReference>
<dbReference type="GO" id="GO:0045047">
    <property type="term" value="P:protein targeting to ER"/>
    <property type="evidence" value="ECO:0007669"/>
    <property type="project" value="TreeGrafter"/>
</dbReference>
<dbReference type="GeneID" id="26909115"/>
<organism evidence="9 10">
    <name type="scientific">Leptomonas pyrrhocoris</name>
    <name type="common">Firebug parasite</name>
    <dbReference type="NCBI Taxonomy" id="157538"/>
    <lineage>
        <taxon>Eukaryota</taxon>
        <taxon>Discoba</taxon>
        <taxon>Euglenozoa</taxon>
        <taxon>Kinetoplastea</taxon>
        <taxon>Metakinetoplastina</taxon>
        <taxon>Trypanosomatida</taxon>
        <taxon>Trypanosomatidae</taxon>
        <taxon>Leishmaniinae</taxon>
        <taxon>Leptomonas</taxon>
    </lineage>
</organism>
<keyword evidence="6" id="KW-1133">Transmembrane helix</keyword>
<evidence type="ECO:0000256" key="3">
    <source>
        <dbReference type="ARBA" id="ARBA00022692"/>
    </source>
</evidence>
<dbReference type="GO" id="GO:0006465">
    <property type="term" value="P:signal peptide processing"/>
    <property type="evidence" value="ECO:0007669"/>
    <property type="project" value="InterPro"/>
</dbReference>
<dbReference type="OMA" id="YSGWAPV"/>
<evidence type="ECO:0000256" key="5">
    <source>
        <dbReference type="ARBA" id="ARBA00022968"/>
    </source>
</evidence>
<dbReference type="RefSeq" id="XP_015653609.1">
    <property type="nucleotide sequence ID" value="XM_015807951.1"/>
</dbReference>
<dbReference type="OrthoDB" id="10261524at2759"/>
<evidence type="ECO:0000313" key="10">
    <source>
        <dbReference type="Proteomes" id="UP000037923"/>
    </source>
</evidence>
<proteinExistence type="inferred from homology"/>
<dbReference type="Pfam" id="PF04573">
    <property type="entry name" value="SPC22"/>
    <property type="match status" value="1"/>
</dbReference>
<evidence type="ECO:0000256" key="1">
    <source>
        <dbReference type="ARBA" id="ARBA00004648"/>
    </source>
</evidence>
<comment type="subcellular location">
    <subcellularLocation>
        <location evidence="1">Endoplasmic reticulum membrane</location>
        <topology evidence="1">Single-pass type II membrane protein</topology>
    </subcellularLocation>
</comment>
<evidence type="ECO:0000256" key="7">
    <source>
        <dbReference type="ARBA" id="ARBA00023136"/>
    </source>
</evidence>
<dbReference type="GO" id="GO:0005787">
    <property type="term" value="C:signal peptidase complex"/>
    <property type="evidence" value="ECO:0007669"/>
    <property type="project" value="InterPro"/>
</dbReference>